<dbReference type="STRING" id="543877.AM2010_1445"/>
<organism evidence="2 3">
    <name type="scientific">Pelagerythrobacter marensis</name>
    <dbReference type="NCBI Taxonomy" id="543877"/>
    <lineage>
        <taxon>Bacteria</taxon>
        <taxon>Pseudomonadati</taxon>
        <taxon>Pseudomonadota</taxon>
        <taxon>Alphaproteobacteria</taxon>
        <taxon>Sphingomonadales</taxon>
        <taxon>Erythrobacteraceae</taxon>
        <taxon>Pelagerythrobacter</taxon>
    </lineage>
</organism>
<dbReference type="Proteomes" id="UP000037643">
    <property type="component" value="Chromosome"/>
</dbReference>
<evidence type="ECO:0000313" key="2">
    <source>
        <dbReference type="EMBL" id="AKM07516.1"/>
    </source>
</evidence>
<dbReference type="PATRIC" id="fig|543877.4.peg.1470"/>
<dbReference type="OrthoDB" id="9135221at2"/>
<protein>
    <submittedName>
        <fullName evidence="2">Uncharacterized protein</fullName>
    </submittedName>
</protein>
<keyword evidence="3" id="KW-1185">Reference proteome</keyword>
<evidence type="ECO:0000313" key="3">
    <source>
        <dbReference type="Proteomes" id="UP000037643"/>
    </source>
</evidence>
<dbReference type="EMBL" id="CP011805">
    <property type="protein sequence ID" value="AKM07516.1"/>
    <property type="molecule type" value="Genomic_DNA"/>
</dbReference>
<dbReference type="KEGG" id="amx:AM2010_1445"/>
<sequence>MAKKPIRRKAADKQVANAALPDGLVNVAPVPYPVADTSITALQVYHNPDRKPSGDGPWNNEADKVSWIDETTGLGCIMLRQRNGTISGFVGVGPEHPLFGFEADAVPVGISNTVHGGVTYSKACEVNRFERQAHGRPRQERYTVCHTSWVRTVQDYRTVQTTEDQFHEDLWWLGFDTDHAGDLVPGGRYGEGRKGDVYRDQSFVYANCIELARKLKSLVADHQAEVATDSPDGEAAAGKPLGLPPPTGHGGE</sequence>
<dbReference type="RefSeq" id="WP_053043997.1">
    <property type="nucleotide sequence ID" value="NZ_CP011805.1"/>
</dbReference>
<evidence type="ECO:0000256" key="1">
    <source>
        <dbReference type="SAM" id="MobiDB-lite"/>
    </source>
</evidence>
<dbReference type="AlphaFoldDB" id="A0A0G3XA48"/>
<reference evidence="2 3" key="1">
    <citation type="submission" date="2015-06" db="EMBL/GenBank/DDBJ databases">
        <authorList>
            <person name="Kim K.M."/>
        </authorList>
    </citation>
    <scope>NUCLEOTIDE SEQUENCE [LARGE SCALE GENOMIC DNA]</scope>
    <source>
        <strain evidence="2 3">KCTC 22370</strain>
    </source>
</reference>
<accession>A0A0G3XA48</accession>
<gene>
    <name evidence="2" type="ORF">AM2010_1445</name>
</gene>
<feature type="region of interest" description="Disordered" evidence="1">
    <location>
        <begin position="227"/>
        <end position="252"/>
    </location>
</feature>
<name>A0A0G3XA48_9SPHN</name>
<feature type="compositionally biased region" description="Pro residues" evidence="1">
    <location>
        <begin position="242"/>
        <end position="252"/>
    </location>
</feature>
<proteinExistence type="predicted"/>